<organism evidence="1 2">
    <name type="scientific">Mortierella hygrophila</name>
    <dbReference type="NCBI Taxonomy" id="979708"/>
    <lineage>
        <taxon>Eukaryota</taxon>
        <taxon>Fungi</taxon>
        <taxon>Fungi incertae sedis</taxon>
        <taxon>Mucoromycota</taxon>
        <taxon>Mortierellomycotina</taxon>
        <taxon>Mortierellomycetes</taxon>
        <taxon>Mortierellales</taxon>
        <taxon>Mortierellaceae</taxon>
        <taxon>Mortierella</taxon>
    </lineage>
</organism>
<reference evidence="1" key="1">
    <citation type="journal article" date="2020" name="Fungal Divers.">
        <title>Resolving the Mortierellaceae phylogeny through synthesis of multi-gene phylogenetics and phylogenomics.</title>
        <authorList>
            <person name="Vandepol N."/>
            <person name="Liber J."/>
            <person name="Desiro A."/>
            <person name="Na H."/>
            <person name="Kennedy M."/>
            <person name="Barry K."/>
            <person name="Grigoriev I.V."/>
            <person name="Miller A.N."/>
            <person name="O'Donnell K."/>
            <person name="Stajich J.E."/>
            <person name="Bonito G."/>
        </authorList>
    </citation>
    <scope>NUCLEOTIDE SEQUENCE</scope>
    <source>
        <strain evidence="1">NRRL 2591</strain>
    </source>
</reference>
<dbReference type="AlphaFoldDB" id="A0A9P6EYQ8"/>
<protein>
    <submittedName>
        <fullName evidence="1">Uncharacterized protein</fullName>
    </submittedName>
</protein>
<dbReference type="Proteomes" id="UP000723463">
    <property type="component" value="Unassembled WGS sequence"/>
</dbReference>
<name>A0A9P6EYQ8_9FUNG</name>
<comment type="caution">
    <text evidence="1">The sequence shown here is derived from an EMBL/GenBank/DDBJ whole genome shotgun (WGS) entry which is preliminary data.</text>
</comment>
<dbReference type="EMBL" id="JAAAXW010000315">
    <property type="protein sequence ID" value="KAF9538333.1"/>
    <property type="molecule type" value="Genomic_DNA"/>
</dbReference>
<sequence length="123" mass="12978">MGRRRINTQPDSTCGALTFVEICDAAVSSLQKPVMGVVDQAKCIVESLLTLIEEVAKYTVVLTSALATLSSIIKKHADALATMAGLPALLLTLGSSTLYPAVEPAQQVARRRGVPKNCLGIKV</sequence>
<gene>
    <name evidence="1" type="ORF">EC957_006913</name>
</gene>
<accession>A0A9P6EYQ8</accession>
<evidence type="ECO:0000313" key="2">
    <source>
        <dbReference type="Proteomes" id="UP000723463"/>
    </source>
</evidence>
<keyword evidence="2" id="KW-1185">Reference proteome</keyword>
<proteinExistence type="predicted"/>
<evidence type="ECO:0000313" key="1">
    <source>
        <dbReference type="EMBL" id="KAF9538333.1"/>
    </source>
</evidence>